<reference evidence="2" key="1">
    <citation type="submission" date="2023-10" db="EMBL/GenBank/DDBJ databases">
        <authorList>
            <person name="Noh H."/>
        </authorList>
    </citation>
    <scope>NUCLEOTIDE SEQUENCE</scope>
    <source>
        <strain evidence="2">DUCC4014</strain>
    </source>
</reference>
<evidence type="ECO:0000256" key="1">
    <source>
        <dbReference type="SAM" id="MobiDB-lite"/>
    </source>
</evidence>
<accession>A0AAF1BLB4</accession>
<dbReference type="Proteomes" id="UP000827549">
    <property type="component" value="Chromosome 4"/>
</dbReference>
<dbReference type="RefSeq" id="XP_062628037.1">
    <property type="nucleotide sequence ID" value="XM_062772053.1"/>
</dbReference>
<keyword evidence="3" id="KW-1185">Reference proteome</keyword>
<dbReference type="EMBL" id="CP086717">
    <property type="protein sequence ID" value="WOO82005.1"/>
    <property type="molecule type" value="Genomic_DNA"/>
</dbReference>
<evidence type="ECO:0000313" key="2">
    <source>
        <dbReference type="EMBL" id="WOO82005.1"/>
    </source>
</evidence>
<gene>
    <name evidence="2" type="ORF">LOC62_04G005508</name>
</gene>
<feature type="region of interest" description="Disordered" evidence="1">
    <location>
        <begin position="246"/>
        <end position="290"/>
    </location>
</feature>
<name>A0AAF1BLB4_9TREE</name>
<proteinExistence type="predicted"/>
<feature type="compositionally biased region" description="Basic and acidic residues" evidence="1">
    <location>
        <begin position="255"/>
        <end position="276"/>
    </location>
</feature>
<sequence>MPVRAAAAAPAPAPAPADPLFSRVDILHPAVATALRPVLSRAFKGHDRDCTELAIYLGTEGVMPAIVTNGCKESARAGVPCIVPTLSADWDEQLCFPLTRCVHCVLNDHACDLLATGLHMLIPCPCEWLIPTGDRHHVEQRNRMVYSRHEQMALPFKKRREADEYLEVMRFTNELDLWFLDRVRTAHTLDRGEIQQVLDTEGEFIGPNWVIPPTHQWHVCPCFPAACDISNHPVLGPLAVYDADSESCDAETDDGESHDGETEVSGHSHHHSDCSHGHFASSEMKEASGRVTPVTGNGHGHVLGDDHVHAHGHVHGDGCLHTGSADRKASPPSIASTTSLVDVAEVSVALTHVITEAKAVLVIPVEEGQCCGQW</sequence>
<organism evidence="2 3">
    <name type="scientific">Vanrija pseudolonga</name>
    <dbReference type="NCBI Taxonomy" id="143232"/>
    <lineage>
        <taxon>Eukaryota</taxon>
        <taxon>Fungi</taxon>
        <taxon>Dikarya</taxon>
        <taxon>Basidiomycota</taxon>
        <taxon>Agaricomycotina</taxon>
        <taxon>Tremellomycetes</taxon>
        <taxon>Trichosporonales</taxon>
        <taxon>Trichosporonaceae</taxon>
        <taxon>Vanrija</taxon>
    </lineage>
</organism>
<evidence type="ECO:0000313" key="3">
    <source>
        <dbReference type="Proteomes" id="UP000827549"/>
    </source>
</evidence>
<dbReference type="AlphaFoldDB" id="A0AAF1BLB4"/>
<protein>
    <submittedName>
        <fullName evidence="2">Uncharacterized protein</fullName>
    </submittedName>
</protein>
<dbReference type="GeneID" id="87808737"/>